<evidence type="ECO:0000313" key="1">
    <source>
        <dbReference type="EMBL" id="GAC10540.1"/>
    </source>
</evidence>
<dbReference type="InterPro" id="IPR027417">
    <property type="entry name" value="P-loop_NTPase"/>
</dbReference>
<accession>A0AAV3V1A9</accession>
<comment type="caution">
    <text evidence="1">The sequence shown here is derived from an EMBL/GenBank/DDBJ whole genome shotgun (WGS) entry which is preliminary data.</text>
</comment>
<protein>
    <recommendedName>
        <fullName evidence="3">Sulfotransferase family protein</fullName>
    </recommendedName>
</protein>
<dbReference type="EMBL" id="BAEM01000033">
    <property type="protein sequence ID" value="GAC10540.1"/>
    <property type="molecule type" value="Genomic_DNA"/>
</dbReference>
<reference evidence="1 2" key="1">
    <citation type="journal article" date="2017" name="Antonie Van Leeuwenhoek">
        <title>Rhizobium rhizosphaerae sp. nov., a novel species isolated from rice rhizosphere.</title>
        <authorList>
            <person name="Zhao J.J."/>
            <person name="Zhang J."/>
            <person name="Zhang R.J."/>
            <person name="Zhang C.W."/>
            <person name="Yin H.Q."/>
            <person name="Zhang X.X."/>
        </authorList>
    </citation>
    <scope>NUCLEOTIDE SEQUENCE [LARGE SCALE GENOMIC DNA]</scope>
    <source>
        <strain evidence="1 2">S18K6</strain>
    </source>
</reference>
<name>A0AAV3V1A9_9ALTE</name>
<evidence type="ECO:0000313" key="2">
    <source>
        <dbReference type="Proteomes" id="UP000006320"/>
    </source>
</evidence>
<dbReference type="SUPFAM" id="SSF52540">
    <property type="entry name" value="P-loop containing nucleoside triphosphate hydrolases"/>
    <property type="match status" value="1"/>
</dbReference>
<dbReference type="RefSeq" id="WP_007988560.1">
    <property type="nucleotide sequence ID" value="NZ_BAEM01000033.1"/>
</dbReference>
<sequence>MTVLSLGGWYVGNSAVLDWLDGFSSYYYLRGDFHDLRKYGGLYDCIVEKDHQRKCQIVDSELKHFCKGLLRPTKAFFNKSINGKVPNHPSLLNYNILMLFNYLTFRVHIRNKDFDQLAFWKKRLAMLTKISDNRDAKLVLQNPTYYDDIAPEHSAIWRELFENPKMFFVHRDPVDQFVQIYLADDLKYGNTRFRAGTENLNPVERYFYITKRTYISRINMLKKFPPNQLAVINFEKFAYASDEAIKPIRDFFDICSEREFNFNFEMTRGNVGLSKKNENVVHHLKEYSGQLEELYQLRNELSAAEHSVI</sequence>
<dbReference type="Proteomes" id="UP000006320">
    <property type="component" value="Unassembled WGS sequence"/>
</dbReference>
<dbReference type="AlphaFoldDB" id="A0AAV3V1A9"/>
<gene>
    <name evidence="1" type="ORF">GCHA_2593</name>
</gene>
<dbReference type="Gene3D" id="3.40.50.300">
    <property type="entry name" value="P-loop containing nucleotide triphosphate hydrolases"/>
    <property type="match status" value="1"/>
</dbReference>
<proteinExistence type="predicted"/>
<organism evidence="1 2">
    <name type="scientific">Paraglaciecola chathamensis S18K6</name>
    <dbReference type="NCBI Taxonomy" id="1127672"/>
    <lineage>
        <taxon>Bacteria</taxon>
        <taxon>Pseudomonadati</taxon>
        <taxon>Pseudomonadota</taxon>
        <taxon>Gammaproteobacteria</taxon>
        <taxon>Alteromonadales</taxon>
        <taxon>Alteromonadaceae</taxon>
        <taxon>Paraglaciecola</taxon>
    </lineage>
</organism>
<evidence type="ECO:0008006" key="3">
    <source>
        <dbReference type="Google" id="ProtNLM"/>
    </source>
</evidence>